<protein>
    <submittedName>
        <fullName evidence="1">Uncharacterized protein</fullName>
    </submittedName>
</protein>
<gene>
    <name evidence="1" type="ORF">FLP30_05200</name>
</gene>
<keyword evidence="2" id="KW-1185">Reference proteome</keyword>
<organism evidence="1 2">
    <name type="scientific">Acetobacter vaccinii</name>
    <dbReference type="NCBI Taxonomy" id="2592655"/>
    <lineage>
        <taxon>Bacteria</taxon>
        <taxon>Pseudomonadati</taxon>
        <taxon>Pseudomonadota</taxon>
        <taxon>Alphaproteobacteria</taxon>
        <taxon>Acetobacterales</taxon>
        <taxon>Acetobacteraceae</taxon>
        <taxon>Acetobacter</taxon>
    </lineage>
</organism>
<dbReference type="EMBL" id="CP043506">
    <property type="protein sequence ID" value="QEO17202.1"/>
    <property type="molecule type" value="Genomic_DNA"/>
</dbReference>
<name>A0A5C1YQZ4_9PROT</name>
<dbReference type="KEGG" id="acek:FLP30_05200"/>
<dbReference type="RefSeq" id="WP_149278881.1">
    <property type="nucleotide sequence ID" value="NZ_CP043506.1"/>
</dbReference>
<sequence>MTAATVRAGGQACSRPVMDQAGGGSPPVARSCPAVWGAAAPAGSPGLRPGPALALYLASYRPGGFAPSAAQLAAATTLLPVLEQALAPLPEPTVRTYLYDLAEMLNAGVANPLPGTALGLRCMALVAACAPLPAVVWDSATTREALAHFRFFPSAAELVAFLAARAAPHHGTAVRLRLMLAEARHRTRA</sequence>
<reference evidence="1 2" key="1">
    <citation type="submission" date="2019-09" db="EMBL/GenBank/DDBJ databases">
        <title>Genome sequencing of strain KACC 21233.</title>
        <authorList>
            <person name="Heo J."/>
            <person name="Kim S.-J."/>
            <person name="Kim J.-S."/>
            <person name="Hong S.-B."/>
            <person name="Kwon S.-W."/>
        </authorList>
    </citation>
    <scope>NUCLEOTIDE SEQUENCE [LARGE SCALE GENOMIC DNA]</scope>
    <source>
        <strain evidence="1 2">KACC 21233</strain>
    </source>
</reference>
<proteinExistence type="predicted"/>
<accession>A0A5C1YQZ4</accession>
<dbReference type="AlphaFoldDB" id="A0A5C1YQZ4"/>
<dbReference type="OrthoDB" id="7219410at2"/>
<dbReference type="Proteomes" id="UP000324536">
    <property type="component" value="Chromosome"/>
</dbReference>
<evidence type="ECO:0000313" key="2">
    <source>
        <dbReference type="Proteomes" id="UP000324536"/>
    </source>
</evidence>
<evidence type="ECO:0000313" key="1">
    <source>
        <dbReference type="EMBL" id="QEO17202.1"/>
    </source>
</evidence>